<evidence type="ECO:0000313" key="3">
    <source>
        <dbReference type="Proteomes" id="UP001168821"/>
    </source>
</evidence>
<gene>
    <name evidence="2" type="ORF">Zmor_001886</name>
</gene>
<organism evidence="2 3">
    <name type="scientific">Zophobas morio</name>
    <dbReference type="NCBI Taxonomy" id="2755281"/>
    <lineage>
        <taxon>Eukaryota</taxon>
        <taxon>Metazoa</taxon>
        <taxon>Ecdysozoa</taxon>
        <taxon>Arthropoda</taxon>
        <taxon>Hexapoda</taxon>
        <taxon>Insecta</taxon>
        <taxon>Pterygota</taxon>
        <taxon>Neoptera</taxon>
        <taxon>Endopterygota</taxon>
        <taxon>Coleoptera</taxon>
        <taxon>Polyphaga</taxon>
        <taxon>Cucujiformia</taxon>
        <taxon>Tenebrionidae</taxon>
        <taxon>Zophobas</taxon>
    </lineage>
</organism>
<dbReference type="EMBL" id="JALNTZ010000001">
    <property type="protein sequence ID" value="KAJ3666444.1"/>
    <property type="molecule type" value="Genomic_DNA"/>
</dbReference>
<feature type="domain" description="Integrase p58-like C-terminal" evidence="1">
    <location>
        <begin position="53"/>
        <end position="80"/>
    </location>
</feature>
<sequence>MLQHHNRVATGIMKTRHELRDNSVGFQTGDLVWLYNPRSRNGCCPKLPSDWKGPYTVVTRIKDVVYRIRRGPKRKMKNVYLGRLMTYNSSSAVDVSEEEAML</sequence>
<dbReference type="InterPro" id="IPR054465">
    <property type="entry name" value="Integrase_p58-like_C"/>
</dbReference>
<comment type="caution">
    <text evidence="2">The sequence shown here is derived from an EMBL/GenBank/DDBJ whole genome shotgun (WGS) entry which is preliminary data.</text>
</comment>
<reference evidence="2" key="1">
    <citation type="journal article" date="2023" name="G3 (Bethesda)">
        <title>Whole genome assemblies of Zophobas morio and Tenebrio molitor.</title>
        <authorList>
            <person name="Kaur S."/>
            <person name="Stinson S.A."/>
            <person name="diCenzo G.C."/>
        </authorList>
    </citation>
    <scope>NUCLEOTIDE SEQUENCE</scope>
    <source>
        <strain evidence="2">QUZm001</strain>
    </source>
</reference>
<dbReference type="AlphaFoldDB" id="A0AA38MSX3"/>
<keyword evidence="3" id="KW-1185">Reference proteome</keyword>
<name>A0AA38MSX3_9CUCU</name>
<evidence type="ECO:0000313" key="2">
    <source>
        <dbReference type="EMBL" id="KAJ3666444.1"/>
    </source>
</evidence>
<dbReference type="Pfam" id="PF22938">
    <property type="entry name" value="Integrase_p58_C"/>
    <property type="match status" value="1"/>
</dbReference>
<evidence type="ECO:0000259" key="1">
    <source>
        <dbReference type="Pfam" id="PF22938"/>
    </source>
</evidence>
<protein>
    <recommendedName>
        <fullName evidence="1">Integrase p58-like C-terminal domain-containing protein</fullName>
    </recommendedName>
</protein>
<proteinExistence type="predicted"/>
<accession>A0AA38MSX3</accession>
<dbReference type="Proteomes" id="UP001168821">
    <property type="component" value="Unassembled WGS sequence"/>
</dbReference>